<protein>
    <submittedName>
        <fullName evidence="3">NTD biosynthesis operon putative hydrolase NtdB</fullName>
        <ecNumber evidence="3">3.-.-.-</ecNumber>
    </submittedName>
</protein>
<dbReference type="InterPro" id="IPR006380">
    <property type="entry name" value="SPP-like_dom"/>
</dbReference>
<dbReference type="Gene3D" id="3.40.50.1000">
    <property type="entry name" value="HAD superfamily/HAD-like"/>
    <property type="match status" value="1"/>
</dbReference>
<organism evidence="3 4">
    <name type="scientific">Exiguobacterium aurantiacum</name>
    <dbReference type="NCBI Taxonomy" id="33987"/>
    <lineage>
        <taxon>Bacteria</taxon>
        <taxon>Bacillati</taxon>
        <taxon>Bacillota</taxon>
        <taxon>Bacilli</taxon>
        <taxon>Bacillales</taxon>
        <taxon>Bacillales Family XII. Incertae Sedis</taxon>
        <taxon>Exiguobacterium</taxon>
    </lineage>
</organism>
<sequence length="263" mass="29901">MERFSKEGRTLVCFDFDETYFPHACTPEQLEGIRRLEQFLEQHAHRFSTMWVTGSSFESLAEKTNRASMRYFPHRIASSLGTELYHVNDKGGLELDTVFQQMFPSDFVERVNRTIEVLRRLGIELEPQTSVGRNPWMYNYYYHGDDMTTLQLIRSLVEEAGIAANVSRCNPLAGDPDGSYDIDFIPHGAGKTAAVDYVCEHFSFRSEEAYAFGDSGNDLEMLKRVGNGYVLGNGTEQAKKGHHRVTEKSYAAGILEVLTREVE</sequence>
<dbReference type="RefSeq" id="WP_051638859.1">
    <property type="nucleotide sequence ID" value="NZ_UGGP01000001.1"/>
</dbReference>
<dbReference type="STRING" id="1397694.GCA_000702585_00814"/>
<dbReference type="GO" id="GO:0005829">
    <property type="term" value="C:cytosol"/>
    <property type="evidence" value="ECO:0007669"/>
    <property type="project" value="TreeGrafter"/>
</dbReference>
<evidence type="ECO:0000313" key="3">
    <source>
        <dbReference type="EMBL" id="STO06954.1"/>
    </source>
</evidence>
<dbReference type="SFLD" id="SFLDG01140">
    <property type="entry name" value="C2.B:_Phosphomannomutase_and_P"/>
    <property type="match status" value="1"/>
</dbReference>
<accession>A0A377FQW8</accession>
<dbReference type="PANTHER" id="PTHR10000">
    <property type="entry name" value="PHOSPHOSERINE PHOSPHATASE"/>
    <property type="match status" value="1"/>
</dbReference>
<dbReference type="SFLD" id="SFLDS00003">
    <property type="entry name" value="Haloacid_Dehalogenase"/>
    <property type="match status" value="1"/>
</dbReference>
<dbReference type="NCBIfam" id="TIGR01484">
    <property type="entry name" value="HAD-SF-IIB"/>
    <property type="match status" value="1"/>
</dbReference>
<feature type="domain" description="Sucrose phosphatase-like" evidence="2">
    <location>
        <begin position="10"/>
        <end position="258"/>
    </location>
</feature>
<dbReference type="GO" id="GO:0000287">
    <property type="term" value="F:magnesium ion binding"/>
    <property type="evidence" value="ECO:0007669"/>
    <property type="project" value="TreeGrafter"/>
</dbReference>
<dbReference type="EMBL" id="UGGP01000001">
    <property type="protein sequence ID" value="STO06954.1"/>
    <property type="molecule type" value="Genomic_DNA"/>
</dbReference>
<reference evidence="3 4" key="1">
    <citation type="submission" date="2018-06" db="EMBL/GenBank/DDBJ databases">
        <authorList>
            <consortium name="Pathogen Informatics"/>
            <person name="Doyle S."/>
        </authorList>
    </citation>
    <scope>NUCLEOTIDE SEQUENCE [LARGE SCALE GENOMIC DNA]</scope>
    <source>
        <strain evidence="3 4">NCTC13163</strain>
    </source>
</reference>
<proteinExistence type="predicted"/>
<dbReference type="Gene3D" id="3.30.70.1410">
    <property type="entry name" value="yhjk (haloacid dehalogenase-like hydrolase protein) domain"/>
    <property type="match status" value="1"/>
</dbReference>
<evidence type="ECO:0000259" key="2">
    <source>
        <dbReference type="Pfam" id="PF05116"/>
    </source>
</evidence>
<evidence type="ECO:0000256" key="1">
    <source>
        <dbReference type="ARBA" id="ARBA00022801"/>
    </source>
</evidence>
<gene>
    <name evidence="3" type="primary">ntdB</name>
    <name evidence="3" type="ORF">NCTC13163_00295</name>
</gene>
<dbReference type="GO" id="GO:0016791">
    <property type="term" value="F:phosphatase activity"/>
    <property type="evidence" value="ECO:0007669"/>
    <property type="project" value="UniProtKB-ARBA"/>
</dbReference>
<keyword evidence="1 3" id="KW-0378">Hydrolase</keyword>
<dbReference type="EC" id="3.-.-.-" evidence="3"/>
<dbReference type="InterPro" id="IPR036412">
    <property type="entry name" value="HAD-like_sf"/>
</dbReference>
<dbReference type="PROSITE" id="PS01229">
    <property type="entry name" value="COF_2"/>
    <property type="match status" value="1"/>
</dbReference>
<dbReference type="InterPro" id="IPR023214">
    <property type="entry name" value="HAD_sf"/>
</dbReference>
<dbReference type="PANTHER" id="PTHR10000:SF57">
    <property type="entry name" value="KANOSAMINE-6-PHOSPHATE PHOSPHATASE"/>
    <property type="match status" value="1"/>
</dbReference>
<dbReference type="Pfam" id="PF05116">
    <property type="entry name" value="S6PP"/>
    <property type="match status" value="1"/>
</dbReference>
<dbReference type="InterPro" id="IPR006379">
    <property type="entry name" value="HAD-SF_hydro_IIB"/>
</dbReference>
<dbReference type="SFLD" id="SFLDG01141">
    <property type="entry name" value="C2.B.1:_Sucrose_Phosphatase_Li"/>
    <property type="match status" value="1"/>
</dbReference>
<dbReference type="Proteomes" id="UP000254060">
    <property type="component" value="Unassembled WGS sequence"/>
</dbReference>
<name>A0A377FQW8_9BACL</name>
<dbReference type="SUPFAM" id="SSF56784">
    <property type="entry name" value="HAD-like"/>
    <property type="match status" value="1"/>
</dbReference>
<dbReference type="OrthoDB" id="9781413at2"/>
<dbReference type="AlphaFoldDB" id="A0A377FQW8"/>
<evidence type="ECO:0000313" key="4">
    <source>
        <dbReference type="Proteomes" id="UP000254060"/>
    </source>
</evidence>